<dbReference type="Proteomes" id="UP000053841">
    <property type="component" value="Unassembled WGS sequence"/>
</dbReference>
<protein>
    <submittedName>
        <fullName evidence="2">Uncharacterized protein</fullName>
    </submittedName>
</protein>
<sequence>MDSKWNRNMPASKQETSGAWSNSSELKAWMQGKLQGNESDVVDMGDGYGGDKGAENGNGKAANNIMQRSEPEQRRQET</sequence>
<dbReference type="OrthoDB" id="10393427at2759"/>
<reference evidence="2 3" key="1">
    <citation type="journal article" date="2013" name="PLoS Genet.">
        <title>Comparative genome structure, secondary metabolite, and effector coding capacity across Cochliobolus pathogens.</title>
        <authorList>
            <person name="Condon B.J."/>
            <person name="Leng Y."/>
            <person name="Wu D."/>
            <person name="Bushley K.E."/>
            <person name="Ohm R.A."/>
            <person name="Otillar R."/>
            <person name="Martin J."/>
            <person name="Schackwitz W."/>
            <person name="Grimwood J."/>
            <person name="MohdZainudin N."/>
            <person name="Xue C."/>
            <person name="Wang R."/>
            <person name="Manning V.A."/>
            <person name="Dhillon B."/>
            <person name="Tu Z.J."/>
            <person name="Steffenson B.J."/>
            <person name="Salamov A."/>
            <person name="Sun H."/>
            <person name="Lowry S."/>
            <person name="LaButti K."/>
            <person name="Han J."/>
            <person name="Copeland A."/>
            <person name="Lindquist E."/>
            <person name="Barry K."/>
            <person name="Schmutz J."/>
            <person name="Baker S.E."/>
            <person name="Ciuffetti L.M."/>
            <person name="Grigoriev I.V."/>
            <person name="Zhong S."/>
            <person name="Turgeon B.G."/>
        </authorList>
    </citation>
    <scope>NUCLEOTIDE SEQUENCE [LARGE SCALE GENOMIC DNA]</scope>
    <source>
        <strain evidence="2 3">26-R-13</strain>
    </source>
</reference>
<evidence type="ECO:0000313" key="2">
    <source>
        <dbReference type="EMBL" id="EUC26873.1"/>
    </source>
</evidence>
<feature type="region of interest" description="Disordered" evidence="1">
    <location>
        <begin position="1"/>
        <end position="78"/>
    </location>
</feature>
<dbReference type="AlphaFoldDB" id="W6XN01"/>
<feature type="compositionally biased region" description="Polar residues" evidence="1">
    <location>
        <begin position="9"/>
        <end position="25"/>
    </location>
</feature>
<keyword evidence="3" id="KW-1185">Reference proteome</keyword>
<dbReference type="EMBL" id="KI965080">
    <property type="protein sequence ID" value="EUC26873.1"/>
    <property type="molecule type" value="Genomic_DNA"/>
</dbReference>
<name>W6XN01_COCC2</name>
<dbReference type="HOGENOM" id="CLU_2621873_0_0_1"/>
<accession>W6XN01</accession>
<feature type="compositionally biased region" description="Low complexity" evidence="1">
    <location>
        <begin position="55"/>
        <end position="64"/>
    </location>
</feature>
<feature type="compositionally biased region" description="Basic and acidic residues" evidence="1">
    <location>
        <begin position="69"/>
        <end position="78"/>
    </location>
</feature>
<proteinExistence type="predicted"/>
<gene>
    <name evidence="2" type="ORF">COCCADRAFT_113135</name>
</gene>
<organism evidence="2 3">
    <name type="scientific">Cochliobolus carbonum (strain 26-R-13)</name>
    <name type="common">Maize leaf spot fungus</name>
    <name type="synonym">Bipolaris zeicola</name>
    <dbReference type="NCBI Taxonomy" id="930089"/>
    <lineage>
        <taxon>Eukaryota</taxon>
        <taxon>Fungi</taxon>
        <taxon>Dikarya</taxon>
        <taxon>Ascomycota</taxon>
        <taxon>Pezizomycotina</taxon>
        <taxon>Dothideomycetes</taxon>
        <taxon>Pleosporomycetidae</taxon>
        <taxon>Pleosporales</taxon>
        <taxon>Pleosporineae</taxon>
        <taxon>Pleosporaceae</taxon>
        <taxon>Bipolaris</taxon>
    </lineage>
</organism>
<evidence type="ECO:0000256" key="1">
    <source>
        <dbReference type="SAM" id="MobiDB-lite"/>
    </source>
</evidence>
<evidence type="ECO:0000313" key="3">
    <source>
        <dbReference type="Proteomes" id="UP000053841"/>
    </source>
</evidence>
<dbReference type="RefSeq" id="XP_007718823.1">
    <property type="nucleotide sequence ID" value="XM_007720633.1"/>
</dbReference>
<dbReference type="KEGG" id="bze:COCCADRAFT_113135"/>
<dbReference type="GeneID" id="19144589"/>